<keyword evidence="3" id="KW-1185">Reference proteome</keyword>
<organism evidence="2 3">
    <name type="scientific">Ancylostoma ceylanicum</name>
    <dbReference type="NCBI Taxonomy" id="53326"/>
    <lineage>
        <taxon>Eukaryota</taxon>
        <taxon>Metazoa</taxon>
        <taxon>Ecdysozoa</taxon>
        <taxon>Nematoda</taxon>
        <taxon>Chromadorea</taxon>
        <taxon>Rhabditida</taxon>
        <taxon>Rhabditina</taxon>
        <taxon>Rhabditomorpha</taxon>
        <taxon>Strongyloidea</taxon>
        <taxon>Ancylostomatidae</taxon>
        <taxon>Ancylostomatinae</taxon>
        <taxon>Ancylostoma</taxon>
    </lineage>
</organism>
<comment type="caution">
    <text evidence="2">The sequence shown here is derived from an EMBL/GenBank/DDBJ whole genome shotgun (WGS) entry which is preliminary data.</text>
</comment>
<protein>
    <submittedName>
        <fullName evidence="2">Uncharacterized protein</fullName>
    </submittedName>
</protein>
<dbReference type="AlphaFoldDB" id="A0A016TEG3"/>
<feature type="region of interest" description="Disordered" evidence="1">
    <location>
        <begin position="73"/>
        <end position="109"/>
    </location>
</feature>
<feature type="compositionally biased region" description="Polar residues" evidence="1">
    <location>
        <begin position="99"/>
        <end position="109"/>
    </location>
</feature>
<dbReference type="Proteomes" id="UP000024635">
    <property type="component" value="Unassembled WGS sequence"/>
</dbReference>
<reference evidence="3" key="1">
    <citation type="journal article" date="2015" name="Nat. Genet.">
        <title>The genome and transcriptome of the zoonotic hookworm Ancylostoma ceylanicum identify infection-specific gene families.</title>
        <authorList>
            <person name="Schwarz E.M."/>
            <person name="Hu Y."/>
            <person name="Antoshechkin I."/>
            <person name="Miller M.M."/>
            <person name="Sternberg P.W."/>
            <person name="Aroian R.V."/>
        </authorList>
    </citation>
    <scope>NUCLEOTIDE SEQUENCE</scope>
    <source>
        <strain evidence="3">HY135</strain>
    </source>
</reference>
<accession>A0A016TEG3</accession>
<evidence type="ECO:0000313" key="3">
    <source>
        <dbReference type="Proteomes" id="UP000024635"/>
    </source>
</evidence>
<dbReference type="EMBL" id="JARK01001446">
    <property type="protein sequence ID" value="EYC01081.1"/>
    <property type="molecule type" value="Genomic_DNA"/>
</dbReference>
<proteinExistence type="predicted"/>
<name>A0A016TEG3_9BILA</name>
<evidence type="ECO:0000256" key="1">
    <source>
        <dbReference type="SAM" id="MobiDB-lite"/>
    </source>
</evidence>
<gene>
    <name evidence="2" type="primary">Acey_s0110.g147</name>
    <name evidence="2" type="ORF">Y032_0110g147</name>
</gene>
<feature type="compositionally biased region" description="Basic residues" evidence="1">
    <location>
        <begin position="86"/>
        <end position="95"/>
    </location>
</feature>
<evidence type="ECO:0000313" key="2">
    <source>
        <dbReference type="EMBL" id="EYC01081.1"/>
    </source>
</evidence>
<sequence>MFLSTTFTVTVVLDFNGKVLRAMIGRFMRSSRLQPSQVRVALGKNRPACWVQVGPMNVIGADKLRRWLPMSFNAPNLEDQPEFAKHPRAARSRRGVRLDSSTHTARQTS</sequence>